<dbReference type="PANTHER" id="PTHR11439:SF503">
    <property type="entry name" value="CYSTEINE-RICH RLK (RECEPTOR-LIKE PROTEIN KINASE) 8"/>
    <property type="match status" value="1"/>
</dbReference>
<evidence type="ECO:0000313" key="1">
    <source>
        <dbReference type="EMBL" id="KAJ8763087.1"/>
    </source>
</evidence>
<organism evidence="1 2">
    <name type="scientific">Erythroxylum novogranatense</name>
    <dbReference type="NCBI Taxonomy" id="1862640"/>
    <lineage>
        <taxon>Eukaryota</taxon>
        <taxon>Viridiplantae</taxon>
        <taxon>Streptophyta</taxon>
        <taxon>Embryophyta</taxon>
        <taxon>Tracheophyta</taxon>
        <taxon>Spermatophyta</taxon>
        <taxon>Magnoliopsida</taxon>
        <taxon>eudicotyledons</taxon>
        <taxon>Gunneridae</taxon>
        <taxon>Pentapetalae</taxon>
        <taxon>rosids</taxon>
        <taxon>fabids</taxon>
        <taxon>Malpighiales</taxon>
        <taxon>Erythroxylaceae</taxon>
        <taxon>Erythroxylum</taxon>
    </lineage>
</organism>
<dbReference type="AlphaFoldDB" id="A0AAV8T8G5"/>
<comment type="caution">
    <text evidence="1">The sequence shown here is derived from an EMBL/GenBank/DDBJ whole genome shotgun (WGS) entry which is preliminary data.</text>
</comment>
<evidence type="ECO:0008006" key="3">
    <source>
        <dbReference type="Google" id="ProtNLM"/>
    </source>
</evidence>
<dbReference type="Proteomes" id="UP001159364">
    <property type="component" value="Linkage Group LG06"/>
</dbReference>
<gene>
    <name evidence="1" type="ORF">K2173_023292</name>
</gene>
<dbReference type="PANTHER" id="PTHR11439">
    <property type="entry name" value="GAG-POL-RELATED RETROTRANSPOSON"/>
    <property type="match status" value="1"/>
</dbReference>
<accession>A0AAV8T8G5</accession>
<reference evidence="1 2" key="1">
    <citation type="submission" date="2021-09" db="EMBL/GenBank/DDBJ databases">
        <title>Genomic insights and catalytic innovation underlie evolution of tropane alkaloids biosynthesis.</title>
        <authorList>
            <person name="Wang Y.-J."/>
            <person name="Tian T."/>
            <person name="Huang J.-P."/>
            <person name="Huang S.-X."/>
        </authorList>
    </citation>
    <scope>NUCLEOTIDE SEQUENCE [LARGE SCALE GENOMIC DNA]</scope>
    <source>
        <strain evidence="1">KIB-2018</strain>
        <tissue evidence="1">Leaf</tissue>
    </source>
</reference>
<dbReference type="EMBL" id="JAIWQS010000006">
    <property type="protein sequence ID" value="KAJ8763087.1"/>
    <property type="molecule type" value="Genomic_DNA"/>
</dbReference>
<evidence type="ECO:0000313" key="2">
    <source>
        <dbReference type="Proteomes" id="UP001159364"/>
    </source>
</evidence>
<proteinExistence type="predicted"/>
<protein>
    <recommendedName>
        <fullName evidence="3">Mitochondrial protein</fullName>
    </recommendedName>
</protein>
<name>A0AAV8T8G5_9ROSI</name>
<dbReference type="CDD" id="cd09272">
    <property type="entry name" value="RNase_HI_RT_Ty1"/>
    <property type="match status" value="1"/>
</dbReference>
<sequence>MTDLGEMSYFLGMEVQQSQDGIFIGQQKYAKKVLKKFKTDLCKPMSTPLMQNEKLSKDDGATKVDEGWYQSLIGYSMYLTATTPNLMFVVFLLSKFMHCASELHFKATKRVLRYIKGTENFGIMFKKSTNLKLVGYFYSDHAGSCDDMRNTSGYVFSLGSGCFPWSSKKQDDVAQSTVEAEYVAAAGGVNQAL</sequence>
<keyword evidence="2" id="KW-1185">Reference proteome</keyword>